<dbReference type="Gene3D" id="2.20.70.10">
    <property type="match status" value="1"/>
</dbReference>
<dbReference type="InterPro" id="IPR023058">
    <property type="entry name" value="PPIase_PpiC_CS"/>
</dbReference>
<dbReference type="FunCoup" id="A0A316YRC9">
    <property type="interactions" value="562"/>
</dbReference>
<proteinExistence type="predicted"/>
<sequence>MRTKSETLAESKKQWHIRRSLNVMTLTSNDRSGKRIRWGKLAPPFEALFHSQGLGGTEGKGEKVRGTRGSDAAPPRTRPSVAHSPSSKPDNQAMSSSQDWEVRFSNSRQLPYFYDRATNTSVWEKPDSISEEEVASLPGANYLGGATGQAAEPAQVRASHLLVKHRNSRRPSSWKESNITRSPEEAEAILLEHAKTLGPNPSAQDFAALAKVHSDCSSAQKGGDLGFFAKGQMQKAFEDAAFSLPVGKLSDVVKSDSGHHLIIRTA</sequence>
<dbReference type="RefSeq" id="XP_025377533.1">
    <property type="nucleotide sequence ID" value="XM_025521657.1"/>
</dbReference>
<evidence type="ECO:0000256" key="2">
    <source>
        <dbReference type="ARBA" id="ARBA00023110"/>
    </source>
</evidence>
<keyword evidence="2 4" id="KW-0697">Rotamase</keyword>
<dbReference type="GO" id="GO:0005829">
    <property type="term" value="C:cytosol"/>
    <property type="evidence" value="ECO:0007669"/>
    <property type="project" value="TreeGrafter"/>
</dbReference>
<feature type="domain" description="PpiC" evidence="8">
    <location>
        <begin position="153"/>
        <end position="266"/>
    </location>
</feature>
<keyword evidence="3 4" id="KW-0413">Isomerase</keyword>
<dbReference type="SUPFAM" id="SSF54534">
    <property type="entry name" value="FKBP-like"/>
    <property type="match status" value="1"/>
</dbReference>
<evidence type="ECO:0000313" key="10">
    <source>
        <dbReference type="Proteomes" id="UP000245768"/>
    </source>
</evidence>
<dbReference type="FunFam" id="3.10.50.40:FF:000010">
    <property type="entry name" value="Peptidyl-prolyl cis-trans isomerase Pin1"/>
    <property type="match status" value="1"/>
</dbReference>
<dbReference type="OrthoDB" id="2530521at2759"/>
<feature type="compositionally biased region" description="Polar residues" evidence="6">
    <location>
        <begin position="83"/>
        <end position="100"/>
    </location>
</feature>
<dbReference type="PANTHER" id="PTHR10657">
    <property type="entry name" value="PEPTIDYL-PROLYL CIS-TRANS ISOMERASE"/>
    <property type="match status" value="1"/>
</dbReference>
<dbReference type="GeneID" id="37043573"/>
<dbReference type="GO" id="GO:0003755">
    <property type="term" value="F:peptidyl-prolyl cis-trans isomerase activity"/>
    <property type="evidence" value="ECO:0007669"/>
    <property type="project" value="UniProtKB-UniRule"/>
</dbReference>
<dbReference type="Pfam" id="PF13616">
    <property type="entry name" value="Rotamase_3"/>
    <property type="match status" value="1"/>
</dbReference>
<dbReference type="SMART" id="SM00456">
    <property type="entry name" value="WW"/>
    <property type="match status" value="1"/>
</dbReference>
<dbReference type="InterPro" id="IPR036020">
    <property type="entry name" value="WW_dom_sf"/>
</dbReference>
<dbReference type="EMBL" id="KZ819636">
    <property type="protein sequence ID" value="PWN90335.1"/>
    <property type="molecule type" value="Genomic_DNA"/>
</dbReference>
<evidence type="ECO:0000259" key="7">
    <source>
        <dbReference type="PROSITE" id="PS50020"/>
    </source>
</evidence>
<comment type="catalytic activity">
    <reaction evidence="1 5">
        <text>[protein]-peptidylproline (omega=180) = [protein]-peptidylproline (omega=0)</text>
        <dbReference type="Rhea" id="RHEA:16237"/>
        <dbReference type="Rhea" id="RHEA-COMP:10747"/>
        <dbReference type="Rhea" id="RHEA-COMP:10748"/>
        <dbReference type="ChEBI" id="CHEBI:83833"/>
        <dbReference type="ChEBI" id="CHEBI:83834"/>
        <dbReference type="EC" id="5.2.1.8"/>
    </reaction>
</comment>
<keyword evidence="10" id="KW-1185">Reference proteome</keyword>
<feature type="domain" description="WW" evidence="7">
    <location>
        <begin position="94"/>
        <end position="128"/>
    </location>
</feature>
<dbReference type="InterPro" id="IPR000297">
    <property type="entry name" value="PPIase_PpiC"/>
</dbReference>
<dbReference type="PROSITE" id="PS01096">
    <property type="entry name" value="PPIC_PPIASE_1"/>
    <property type="match status" value="1"/>
</dbReference>
<dbReference type="Gene3D" id="3.10.50.40">
    <property type="match status" value="1"/>
</dbReference>
<dbReference type="STRING" id="215250.A0A316YRC9"/>
<dbReference type="GO" id="GO:0005634">
    <property type="term" value="C:nucleus"/>
    <property type="evidence" value="ECO:0007669"/>
    <property type="project" value="TreeGrafter"/>
</dbReference>
<evidence type="ECO:0000256" key="3">
    <source>
        <dbReference type="ARBA" id="ARBA00023235"/>
    </source>
</evidence>
<protein>
    <recommendedName>
        <fullName evidence="5">Peptidyl-prolyl cis-trans isomerase</fullName>
        <ecNumber evidence="5">5.2.1.8</ecNumber>
    </recommendedName>
</protein>
<accession>A0A316YRC9</accession>
<dbReference type="InParanoid" id="A0A316YRC9"/>
<evidence type="ECO:0000256" key="1">
    <source>
        <dbReference type="ARBA" id="ARBA00000971"/>
    </source>
</evidence>
<dbReference type="InterPro" id="IPR051370">
    <property type="entry name" value="PPIase_Pin1"/>
</dbReference>
<evidence type="ECO:0000256" key="4">
    <source>
        <dbReference type="PROSITE-ProRule" id="PRU00278"/>
    </source>
</evidence>
<organism evidence="9 10">
    <name type="scientific">Acaromyces ingoldii</name>
    <dbReference type="NCBI Taxonomy" id="215250"/>
    <lineage>
        <taxon>Eukaryota</taxon>
        <taxon>Fungi</taxon>
        <taxon>Dikarya</taxon>
        <taxon>Basidiomycota</taxon>
        <taxon>Ustilaginomycotina</taxon>
        <taxon>Exobasidiomycetes</taxon>
        <taxon>Exobasidiales</taxon>
        <taxon>Cryptobasidiaceae</taxon>
        <taxon>Acaromyces</taxon>
    </lineage>
</organism>
<dbReference type="PANTHER" id="PTHR10657:SF4">
    <property type="entry name" value="PEPTIDYL-PROLYL CIS-TRANS ISOMERASE-RELATED"/>
    <property type="match status" value="1"/>
</dbReference>
<dbReference type="PROSITE" id="PS50020">
    <property type="entry name" value="WW_DOMAIN_2"/>
    <property type="match status" value="1"/>
</dbReference>
<evidence type="ECO:0000259" key="8">
    <source>
        <dbReference type="PROSITE" id="PS50198"/>
    </source>
</evidence>
<dbReference type="AlphaFoldDB" id="A0A316YRC9"/>
<dbReference type="InterPro" id="IPR046357">
    <property type="entry name" value="PPIase_dom_sf"/>
</dbReference>
<dbReference type="Pfam" id="PF00397">
    <property type="entry name" value="WW"/>
    <property type="match status" value="1"/>
</dbReference>
<dbReference type="PROSITE" id="PS50198">
    <property type="entry name" value="PPIC_PPIASE_2"/>
    <property type="match status" value="1"/>
</dbReference>
<dbReference type="Proteomes" id="UP000245768">
    <property type="component" value="Unassembled WGS sequence"/>
</dbReference>
<dbReference type="CDD" id="cd00201">
    <property type="entry name" value="WW"/>
    <property type="match status" value="1"/>
</dbReference>
<dbReference type="GO" id="GO:0060255">
    <property type="term" value="P:regulation of macromolecule metabolic process"/>
    <property type="evidence" value="ECO:0007669"/>
    <property type="project" value="UniProtKB-ARBA"/>
</dbReference>
<evidence type="ECO:0000313" key="9">
    <source>
        <dbReference type="EMBL" id="PWN90335.1"/>
    </source>
</evidence>
<dbReference type="InterPro" id="IPR001202">
    <property type="entry name" value="WW_dom"/>
</dbReference>
<dbReference type="GO" id="GO:0080090">
    <property type="term" value="P:regulation of primary metabolic process"/>
    <property type="evidence" value="ECO:0007669"/>
    <property type="project" value="UniProtKB-ARBA"/>
</dbReference>
<dbReference type="EC" id="5.2.1.8" evidence="5"/>
<evidence type="ECO:0000256" key="5">
    <source>
        <dbReference type="RuleBase" id="RU363014"/>
    </source>
</evidence>
<dbReference type="SUPFAM" id="SSF51045">
    <property type="entry name" value="WW domain"/>
    <property type="match status" value="1"/>
</dbReference>
<feature type="region of interest" description="Disordered" evidence="6">
    <location>
        <begin position="49"/>
        <end position="100"/>
    </location>
</feature>
<reference evidence="9 10" key="1">
    <citation type="journal article" date="2018" name="Mol. Biol. Evol.">
        <title>Broad Genomic Sampling Reveals a Smut Pathogenic Ancestry of the Fungal Clade Ustilaginomycotina.</title>
        <authorList>
            <person name="Kijpornyongpan T."/>
            <person name="Mondo S.J."/>
            <person name="Barry K."/>
            <person name="Sandor L."/>
            <person name="Lee J."/>
            <person name="Lipzen A."/>
            <person name="Pangilinan J."/>
            <person name="LaButti K."/>
            <person name="Hainaut M."/>
            <person name="Henrissat B."/>
            <person name="Grigoriev I.V."/>
            <person name="Spatafora J.W."/>
            <person name="Aime M.C."/>
        </authorList>
    </citation>
    <scope>NUCLEOTIDE SEQUENCE [LARGE SCALE GENOMIC DNA]</scope>
    <source>
        <strain evidence="9 10">MCA 4198</strain>
    </source>
</reference>
<gene>
    <name evidence="9" type="ORF">FA10DRAFT_266825</name>
</gene>
<evidence type="ECO:0000256" key="6">
    <source>
        <dbReference type="SAM" id="MobiDB-lite"/>
    </source>
</evidence>
<name>A0A316YRC9_9BASI</name>